<dbReference type="Proteomes" id="UP000800039">
    <property type="component" value="Unassembled WGS sequence"/>
</dbReference>
<dbReference type="AlphaFoldDB" id="A0A9P4GKI0"/>
<evidence type="ECO:0000313" key="1">
    <source>
        <dbReference type="EMBL" id="KAF1846879.1"/>
    </source>
</evidence>
<name>A0A9P4GKI0_9PLEO</name>
<gene>
    <name evidence="1" type="ORF">K460DRAFT_425495</name>
</gene>
<dbReference type="EMBL" id="ML976615">
    <property type="protein sequence ID" value="KAF1846879.1"/>
    <property type="molecule type" value="Genomic_DNA"/>
</dbReference>
<protein>
    <submittedName>
        <fullName evidence="1">Uncharacterized protein</fullName>
    </submittedName>
</protein>
<proteinExistence type="predicted"/>
<dbReference type="RefSeq" id="XP_040789442.1">
    <property type="nucleotide sequence ID" value="XM_040938232.1"/>
</dbReference>
<keyword evidence="2" id="KW-1185">Reference proteome</keyword>
<evidence type="ECO:0000313" key="2">
    <source>
        <dbReference type="Proteomes" id="UP000800039"/>
    </source>
</evidence>
<comment type="caution">
    <text evidence="1">The sequence shown here is derived from an EMBL/GenBank/DDBJ whole genome shotgun (WGS) entry which is preliminary data.</text>
</comment>
<accession>A0A9P4GKI0</accession>
<dbReference type="GeneID" id="63855482"/>
<reference evidence="1" key="1">
    <citation type="submission" date="2020-01" db="EMBL/GenBank/DDBJ databases">
        <authorList>
            <consortium name="DOE Joint Genome Institute"/>
            <person name="Haridas S."/>
            <person name="Albert R."/>
            <person name="Binder M."/>
            <person name="Bloem J."/>
            <person name="Labutti K."/>
            <person name="Salamov A."/>
            <person name="Andreopoulos B."/>
            <person name="Baker S.E."/>
            <person name="Barry K."/>
            <person name="Bills G."/>
            <person name="Bluhm B.H."/>
            <person name="Cannon C."/>
            <person name="Castanera R."/>
            <person name="Culley D.E."/>
            <person name="Daum C."/>
            <person name="Ezra D."/>
            <person name="Gonzalez J.B."/>
            <person name="Henrissat B."/>
            <person name="Kuo A."/>
            <person name="Liang C."/>
            <person name="Lipzen A."/>
            <person name="Lutzoni F."/>
            <person name="Magnuson J."/>
            <person name="Mondo S."/>
            <person name="Nolan M."/>
            <person name="Ohm R."/>
            <person name="Pangilinan J."/>
            <person name="Park H.-J."/>
            <person name="Ramirez L."/>
            <person name="Alfaro M."/>
            <person name="Sun H."/>
            <person name="Tritt A."/>
            <person name="Yoshinaga Y."/>
            <person name="Zwiers L.-H."/>
            <person name="Turgeon B.G."/>
            <person name="Goodwin S.B."/>
            <person name="Spatafora J.W."/>
            <person name="Crous P.W."/>
            <person name="Grigoriev I.V."/>
        </authorList>
    </citation>
    <scope>NUCLEOTIDE SEQUENCE</scope>
    <source>
        <strain evidence="1">CBS 394.84</strain>
    </source>
</reference>
<sequence length="269" mass="30467">MLTYLSYITPLQLLPNMAESPVPDQKRISKGGLPTTTLTDMPNPPSQVAVGCCLHRYFNFPPSTTQQTLGNLPSQRLVFYLSSHGNHIINRRCEVLESKCRKRRTKMKSGSEANEIAEKDAKENGGLLARQVWRRRDYTGILEILGTTSMKTKTAMRFALNGKHEAMIVPPIRRSRMSIGVEWIRETRPDSSADSLPGAPYIPLDISTIRYPLKSMCKNRGLKVGTSLEFTRRERRVERIQEVTTVLRVVTGTEDRILRAKQQELPTEA</sequence>
<organism evidence="1 2">
    <name type="scientific">Cucurbitaria berberidis CBS 394.84</name>
    <dbReference type="NCBI Taxonomy" id="1168544"/>
    <lineage>
        <taxon>Eukaryota</taxon>
        <taxon>Fungi</taxon>
        <taxon>Dikarya</taxon>
        <taxon>Ascomycota</taxon>
        <taxon>Pezizomycotina</taxon>
        <taxon>Dothideomycetes</taxon>
        <taxon>Pleosporomycetidae</taxon>
        <taxon>Pleosporales</taxon>
        <taxon>Pleosporineae</taxon>
        <taxon>Cucurbitariaceae</taxon>
        <taxon>Cucurbitaria</taxon>
    </lineage>
</organism>